<dbReference type="WBParaSite" id="PSAMB.scaffold173size69370.g2862.t1">
    <property type="protein sequence ID" value="PSAMB.scaffold173size69370.g2862.t1"/>
    <property type="gene ID" value="PSAMB.scaffold173size69370.g2862"/>
</dbReference>
<dbReference type="FunFam" id="1.10.238.10:FF:000091">
    <property type="entry name" value="Serine/threonine-protein phosphatase 2A regulatory subunit B'' subunit gamma"/>
    <property type="match status" value="1"/>
</dbReference>
<dbReference type="PROSITE" id="PS00018">
    <property type="entry name" value="EF_HAND_1"/>
    <property type="match status" value="1"/>
</dbReference>
<evidence type="ECO:0000313" key="5">
    <source>
        <dbReference type="Proteomes" id="UP000887566"/>
    </source>
</evidence>
<evidence type="ECO:0000256" key="4">
    <source>
        <dbReference type="SAM" id="MobiDB-lite"/>
    </source>
</evidence>
<sequence length="456" mass="53165">MAGEQQPFVTTLSEKELRELKEQLKQWQKSEQNAPDEGERRPVLPRFYDPPPADDDAGSDLRQKLREEARSRFLHRKSKELLENNELKEIWALLETHHTTPVLDNEKMIGYEDFKKVATKVPEKARQFFSATVFGKLQQRDPYGRVPIVTVFNYAMRKTWLRQSRIGLSLYDINGQGYLTEKDLDLYITELIPTMPQLAKLEESFHSFYTCTAVRRFLFFLDPKRIGRVRIVDILASGFLDDLLELRDSPPDDADASARGSAKNLEDNWFSAENALRVYGQYLNLDTDRNGMLSRVELKEYGTGMLTDTFVERVFQECLTYDGEMDYKGYLDFVLAMENKKDRSALEYFFRILDVRQRGYLDAFAINFFFRSIQKQLAAEEQQMVLFEDMKDEIFDMVKPRDPLCIRLADLIECKQGDTVVSVLTDLDGFWKYENREYLAQEPDNANDSGPEEVTC</sequence>
<evidence type="ECO:0000256" key="2">
    <source>
        <dbReference type="ARBA" id="ARBA00022490"/>
    </source>
</evidence>
<accession>A0A914VDD5</accession>
<dbReference type="PANTHER" id="PTHR12085">
    <property type="entry name" value="SERINE/THREONINE-PROTEIN PHOSPHATASE 2A REGULATORY SUBUNIT B'' SUBUNIT GAMMA"/>
    <property type="match status" value="1"/>
</dbReference>
<name>A0A914VDD5_9BILA</name>
<feature type="region of interest" description="Disordered" evidence="4">
    <location>
        <begin position="23"/>
        <end position="59"/>
    </location>
</feature>
<dbReference type="Gene3D" id="1.10.238.10">
    <property type="entry name" value="EF-hand"/>
    <property type="match status" value="1"/>
</dbReference>
<dbReference type="PANTHER" id="PTHR12085:SF3">
    <property type="entry name" value="SERINE_THREONINE-PROTEIN PHOSPHATASE 2A REGULATORY SUBUNIT B'' SUBUNIT GAMMA"/>
    <property type="match status" value="1"/>
</dbReference>
<dbReference type="GO" id="GO:0035303">
    <property type="term" value="P:regulation of dephosphorylation"/>
    <property type="evidence" value="ECO:0007669"/>
    <property type="project" value="InterPro"/>
</dbReference>
<organism evidence="5 6">
    <name type="scientific">Plectus sambesii</name>
    <dbReference type="NCBI Taxonomy" id="2011161"/>
    <lineage>
        <taxon>Eukaryota</taxon>
        <taxon>Metazoa</taxon>
        <taxon>Ecdysozoa</taxon>
        <taxon>Nematoda</taxon>
        <taxon>Chromadorea</taxon>
        <taxon>Plectida</taxon>
        <taxon>Plectina</taxon>
        <taxon>Plectoidea</taxon>
        <taxon>Plectidae</taxon>
        <taxon>Plectus</taxon>
    </lineage>
</organism>
<dbReference type="GO" id="GO:0030865">
    <property type="term" value="P:cortical cytoskeleton organization"/>
    <property type="evidence" value="ECO:0007669"/>
    <property type="project" value="TreeGrafter"/>
</dbReference>
<dbReference type="InterPro" id="IPR018247">
    <property type="entry name" value="EF_Hand_1_Ca_BS"/>
</dbReference>
<dbReference type="GO" id="GO:0005737">
    <property type="term" value="C:cytoplasm"/>
    <property type="evidence" value="ECO:0007669"/>
    <property type="project" value="UniProtKB-SubCell"/>
</dbReference>
<proteinExistence type="predicted"/>
<keyword evidence="5" id="KW-1185">Reference proteome</keyword>
<dbReference type="GO" id="GO:0005813">
    <property type="term" value="C:centrosome"/>
    <property type="evidence" value="ECO:0007669"/>
    <property type="project" value="TreeGrafter"/>
</dbReference>
<dbReference type="Gene3D" id="1.10.238.220">
    <property type="match status" value="1"/>
</dbReference>
<reference evidence="6" key="1">
    <citation type="submission" date="2022-11" db="UniProtKB">
        <authorList>
            <consortium name="WormBaseParasite"/>
        </authorList>
    </citation>
    <scope>IDENTIFICATION</scope>
</reference>
<dbReference type="GO" id="GO:0005819">
    <property type="term" value="C:spindle"/>
    <property type="evidence" value="ECO:0007669"/>
    <property type="project" value="TreeGrafter"/>
</dbReference>
<comment type="subcellular location">
    <subcellularLocation>
        <location evidence="1">Cytoplasm</location>
    </subcellularLocation>
</comment>
<dbReference type="SUPFAM" id="SSF47473">
    <property type="entry name" value="EF-hand"/>
    <property type="match status" value="2"/>
</dbReference>
<evidence type="ECO:0000256" key="3">
    <source>
        <dbReference type="ARBA" id="ARBA00022837"/>
    </source>
</evidence>
<keyword evidence="2" id="KW-0963">Cytoplasm</keyword>
<dbReference type="InterPro" id="IPR011992">
    <property type="entry name" value="EF-hand-dom_pair"/>
</dbReference>
<evidence type="ECO:0000313" key="6">
    <source>
        <dbReference type="WBParaSite" id="PSAMB.scaffold173size69370.g2862.t1"/>
    </source>
</evidence>
<keyword evidence="3" id="KW-0106">Calcium</keyword>
<protein>
    <submittedName>
        <fullName evidence="6">Serine/threonine-protein phosphatase 2A regulatory subunit B'' subunit gamma</fullName>
    </submittedName>
</protein>
<dbReference type="Proteomes" id="UP000887566">
    <property type="component" value="Unplaced"/>
</dbReference>
<dbReference type="GO" id="GO:0000226">
    <property type="term" value="P:microtubule cytoskeleton organization"/>
    <property type="evidence" value="ECO:0007669"/>
    <property type="project" value="TreeGrafter"/>
</dbReference>
<evidence type="ECO:0000256" key="1">
    <source>
        <dbReference type="ARBA" id="ARBA00004496"/>
    </source>
</evidence>
<dbReference type="CDD" id="cd21505">
    <property type="entry name" value="PPP2R3C"/>
    <property type="match status" value="1"/>
</dbReference>
<dbReference type="InterPro" id="IPR039865">
    <property type="entry name" value="PPP2R3C"/>
</dbReference>
<dbReference type="AlphaFoldDB" id="A0A914VDD5"/>